<evidence type="ECO:0000256" key="11">
    <source>
        <dbReference type="ARBA" id="ARBA00023033"/>
    </source>
</evidence>
<keyword evidence="9 13" id="KW-0408">Iron</keyword>
<dbReference type="OrthoDB" id="1844152at2759"/>
<evidence type="ECO:0000256" key="13">
    <source>
        <dbReference type="PIRSR" id="PIRSR602401-1"/>
    </source>
</evidence>
<dbReference type="Gene3D" id="1.10.630.10">
    <property type="entry name" value="Cytochrome P450"/>
    <property type="match status" value="1"/>
</dbReference>
<proteinExistence type="inferred from homology"/>
<reference evidence="16" key="1">
    <citation type="journal article" date="2017" name="Genome Biol. Evol.">
        <title>The complete genome sequence of the phytopathogenic fungus Sclerotinia sclerotiorum reveals insights into the genome architecture of broad host range pathogens.</title>
        <authorList>
            <person name="Derbyshire M."/>
            <person name="Denton-Giles M."/>
            <person name="Hegedus D."/>
            <person name="Seifbarghy S."/>
            <person name="Rollins J."/>
            <person name="van Kan J."/>
            <person name="Seidl M.F."/>
            <person name="Faino L."/>
            <person name="Mbengue M."/>
            <person name="Navaud O."/>
            <person name="Raffaele S."/>
            <person name="Hammond-Kosack K."/>
            <person name="Heard S."/>
            <person name="Oliver R."/>
        </authorList>
    </citation>
    <scope>NUCLEOTIDE SEQUENCE [LARGE SCALE GENOMIC DNA]</scope>
    <source>
        <strain evidence="16">ATCC 18683 / 1980 / Ss-1</strain>
    </source>
</reference>
<evidence type="ECO:0000256" key="9">
    <source>
        <dbReference type="ARBA" id="ARBA00023004"/>
    </source>
</evidence>
<evidence type="ECO:0000256" key="8">
    <source>
        <dbReference type="ARBA" id="ARBA00023002"/>
    </source>
</evidence>
<dbReference type="GO" id="GO:0004497">
    <property type="term" value="F:monooxygenase activity"/>
    <property type="evidence" value="ECO:0007669"/>
    <property type="project" value="UniProtKB-KW"/>
</dbReference>
<dbReference type="PANTHER" id="PTHR46206:SF5">
    <property type="entry name" value="P450, PUTATIVE (EUROFUNG)-RELATED"/>
    <property type="match status" value="1"/>
</dbReference>
<evidence type="ECO:0000313" key="15">
    <source>
        <dbReference type="EMBL" id="APA11309.1"/>
    </source>
</evidence>
<comment type="similarity">
    <text evidence="3">Belongs to the cytochrome P450 family.</text>
</comment>
<evidence type="ECO:0000313" key="16">
    <source>
        <dbReference type="Proteomes" id="UP000177798"/>
    </source>
</evidence>
<keyword evidence="12 14" id="KW-0472">Membrane</keyword>
<keyword evidence="4 13" id="KW-0349">Heme</keyword>
<dbReference type="GO" id="GO:0020037">
    <property type="term" value="F:heme binding"/>
    <property type="evidence" value="ECO:0007669"/>
    <property type="project" value="InterPro"/>
</dbReference>
<evidence type="ECO:0000256" key="2">
    <source>
        <dbReference type="ARBA" id="ARBA00004370"/>
    </source>
</evidence>
<evidence type="ECO:0000256" key="12">
    <source>
        <dbReference type="ARBA" id="ARBA00023136"/>
    </source>
</evidence>
<name>A0A1D9Q8U5_SCLS1</name>
<dbReference type="PRINTS" id="PR00463">
    <property type="entry name" value="EP450I"/>
</dbReference>
<dbReference type="SUPFAM" id="SSF48264">
    <property type="entry name" value="Cytochrome P450"/>
    <property type="match status" value="1"/>
</dbReference>
<dbReference type="GO" id="GO:0016705">
    <property type="term" value="F:oxidoreductase activity, acting on paired donors, with incorporation or reduction of molecular oxygen"/>
    <property type="evidence" value="ECO:0007669"/>
    <property type="project" value="InterPro"/>
</dbReference>
<dbReference type="Proteomes" id="UP000177798">
    <property type="component" value="Chromosome 7"/>
</dbReference>
<evidence type="ECO:0000256" key="4">
    <source>
        <dbReference type="ARBA" id="ARBA00022617"/>
    </source>
</evidence>
<keyword evidence="8" id="KW-0560">Oxidoreductase</keyword>
<evidence type="ECO:0000256" key="14">
    <source>
        <dbReference type="SAM" id="Phobius"/>
    </source>
</evidence>
<keyword evidence="5 14" id="KW-0812">Transmembrane</keyword>
<feature type="transmembrane region" description="Helical" evidence="14">
    <location>
        <begin position="321"/>
        <end position="342"/>
    </location>
</feature>
<evidence type="ECO:0000256" key="7">
    <source>
        <dbReference type="ARBA" id="ARBA00022989"/>
    </source>
</evidence>
<protein>
    <recommendedName>
        <fullName evidence="17">Cytochrome P450</fullName>
    </recommendedName>
</protein>
<comment type="cofactor">
    <cofactor evidence="1 13">
        <name>heme</name>
        <dbReference type="ChEBI" id="CHEBI:30413"/>
    </cofactor>
</comment>
<evidence type="ECO:0000256" key="5">
    <source>
        <dbReference type="ARBA" id="ARBA00022692"/>
    </source>
</evidence>
<dbReference type="InterPro" id="IPR036396">
    <property type="entry name" value="Cyt_P450_sf"/>
</dbReference>
<evidence type="ECO:0008006" key="17">
    <source>
        <dbReference type="Google" id="ProtNLM"/>
    </source>
</evidence>
<feature type="binding site" description="axial binding residue" evidence="13">
    <location>
        <position position="473"/>
    </location>
    <ligand>
        <name>heme</name>
        <dbReference type="ChEBI" id="CHEBI:30413"/>
    </ligand>
    <ligandPart>
        <name>Fe</name>
        <dbReference type="ChEBI" id="CHEBI:18248"/>
    </ligandPart>
</feature>
<dbReference type="InterPro" id="IPR001128">
    <property type="entry name" value="Cyt_P450"/>
</dbReference>
<keyword evidence="11" id="KW-0503">Monooxygenase</keyword>
<dbReference type="PANTHER" id="PTHR46206">
    <property type="entry name" value="CYTOCHROME P450"/>
    <property type="match status" value="1"/>
</dbReference>
<dbReference type="Pfam" id="PF00067">
    <property type="entry name" value="p450"/>
    <property type="match status" value="1"/>
</dbReference>
<comment type="subcellular location">
    <subcellularLocation>
        <location evidence="2">Membrane</location>
    </subcellularLocation>
</comment>
<dbReference type="InterPro" id="IPR002401">
    <property type="entry name" value="Cyt_P450_E_grp-I"/>
</dbReference>
<evidence type="ECO:0000256" key="10">
    <source>
        <dbReference type="ARBA" id="ARBA00023026"/>
    </source>
</evidence>
<feature type="transmembrane region" description="Helical" evidence="14">
    <location>
        <begin position="33"/>
        <end position="53"/>
    </location>
</feature>
<dbReference type="GO" id="GO:0016020">
    <property type="term" value="C:membrane"/>
    <property type="evidence" value="ECO:0007669"/>
    <property type="project" value="UniProtKB-SubCell"/>
</dbReference>
<keyword evidence="7 14" id="KW-1133">Transmembrane helix</keyword>
<dbReference type="GO" id="GO:0005506">
    <property type="term" value="F:iron ion binding"/>
    <property type="evidence" value="ECO:0007669"/>
    <property type="project" value="InterPro"/>
</dbReference>
<gene>
    <name evidence="15" type="ORF">sscle_07g060790</name>
</gene>
<dbReference type="CDD" id="cd11041">
    <property type="entry name" value="CYP503A1-like"/>
    <property type="match status" value="1"/>
</dbReference>
<evidence type="ECO:0000256" key="3">
    <source>
        <dbReference type="ARBA" id="ARBA00010617"/>
    </source>
</evidence>
<accession>A0A1D9Q8U5</accession>
<evidence type="ECO:0000256" key="1">
    <source>
        <dbReference type="ARBA" id="ARBA00001971"/>
    </source>
</evidence>
<sequence length="527" mass="61242">MLKVTNFLAALITQALSDERFSGICISYWDGLATLAFLLIFLQLHHIVGIYLFRRPNSFIWARAPGFLGQWFTSIFDHVVASDHIRHAYAEADGKPFTIPGIGKYKTFITNAQQLDEVERAPQDQLSFNPIVEQQLATHIIFHGFKFDPKDPRHTIPVHSLRVLFKKNIHSVIPLLKSEVSLVFEQEFENATNNSGWIKKQPFTLSQHLFERLTNVVMVGKELADDPTFSRNVTRFIRNSRFAQEILRWTPFLIGEVIGRILMEWDGAKEMIYGRIMELLWERISNDGKTDEKPVDMLQWMLDSTRRKTPQMIERLGQHTMLFFFAGANAPPMLISFALMYLCKYPEYLKPLKEEIIRLEHEPENEAKYDSMILMDSFLKETSRLQPLLSFTMARKVLKPFTFADGTHVPKNNWICAPQHVMNLDEANYSSPHTFDPFRFVPSPEASVEEVHASKFTTPSHNFLYWSGPKRPCTGRYFVSVTSKMILAEFITSYEFKLENPNLPECFAWNHMLLPHPRTKILFRRKS</sequence>
<dbReference type="EMBL" id="CP017820">
    <property type="protein sequence ID" value="APA11309.1"/>
    <property type="molecule type" value="Genomic_DNA"/>
</dbReference>
<keyword evidence="6 13" id="KW-0479">Metal-binding</keyword>
<evidence type="ECO:0000256" key="6">
    <source>
        <dbReference type="ARBA" id="ARBA00022723"/>
    </source>
</evidence>
<organism evidence="15 16">
    <name type="scientific">Sclerotinia sclerotiorum (strain ATCC 18683 / 1980 / Ss-1)</name>
    <name type="common">White mold</name>
    <name type="synonym">Whetzelinia sclerotiorum</name>
    <dbReference type="NCBI Taxonomy" id="665079"/>
    <lineage>
        <taxon>Eukaryota</taxon>
        <taxon>Fungi</taxon>
        <taxon>Dikarya</taxon>
        <taxon>Ascomycota</taxon>
        <taxon>Pezizomycotina</taxon>
        <taxon>Leotiomycetes</taxon>
        <taxon>Helotiales</taxon>
        <taxon>Sclerotiniaceae</taxon>
        <taxon>Sclerotinia</taxon>
    </lineage>
</organism>
<dbReference type="AlphaFoldDB" id="A0A1D9Q8U5"/>
<dbReference type="VEuPathDB" id="FungiDB:sscle_07g060790"/>
<keyword evidence="10" id="KW-0843">Virulence</keyword>